<dbReference type="EMBL" id="CH477583">
    <property type="protein sequence ID" value="EAT38659.1"/>
    <property type="molecule type" value="Genomic_DNA"/>
</dbReference>
<gene>
    <name evidence="2" type="ORF">AaeL_AAEL009468</name>
</gene>
<reference evidence="2" key="3">
    <citation type="submission" date="2012-09" db="EMBL/GenBank/DDBJ databases">
        <authorList>
            <consortium name="VectorBase"/>
        </authorList>
    </citation>
    <scope>NUCLEOTIDE SEQUENCE</scope>
    <source>
        <strain evidence="2">Liverpool</strain>
    </source>
</reference>
<organism evidence="2 3">
    <name type="scientific">Aedes aegypti</name>
    <name type="common">Yellowfever mosquito</name>
    <name type="synonym">Culex aegypti</name>
    <dbReference type="NCBI Taxonomy" id="7159"/>
    <lineage>
        <taxon>Eukaryota</taxon>
        <taxon>Metazoa</taxon>
        <taxon>Ecdysozoa</taxon>
        <taxon>Arthropoda</taxon>
        <taxon>Hexapoda</taxon>
        <taxon>Insecta</taxon>
        <taxon>Pterygota</taxon>
        <taxon>Neoptera</taxon>
        <taxon>Endopterygota</taxon>
        <taxon>Diptera</taxon>
        <taxon>Nematocera</taxon>
        <taxon>Culicoidea</taxon>
        <taxon>Culicidae</taxon>
        <taxon>Culicinae</taxon>
        <taxon>Aedini</taxon>
        <taxon>Aedes</taxon>
        <taxon>Stegomyia</taxon>
    </lineage>
</organism>
<sequence length="172" mass="19454">MRFQSDTLTFIAPIIVITIYHHHLGCNHRSECTAQSINLETGPRERKRNPPRASASPNKFADRWNRAQTESEPNLTRVHRDGHGDGGPVRSNWKQFSFFSYFFVSHELSVLKWSSGSATETNDRRCKRLLWCSAVKKLSVSFVKDGVSGCSVCYLPGPEAGWLLVVSECRVL</sequence>
<evidence type="ECO:0000313" key="2">
    <source>
        <dbReference type="EMBL" id="EAT38659.1"/>
    </source>
</evidence>
<accession>Q16VR3</accession>
<dbReference type="AlphaFoldDB" id="Q16VR3"/>
<protein>
    <submittedName>
        <fullName evidence="2">AAEL009468-PA</fullName>
    </submittedName>
</protein>
<reference evidence="2" key="2">
    <citation type="journal article" date="2007" name="Science">
        <title>Genome sequence of Aedes aegypti, a major arbovirus vector.</title>
        <authorList>
            <person name="Nene V."/>
            <person name="Wortman J.R."/>
            <person name="Lawson D."/>
            <person name="Haas B."/>
            <person name="Kodira C."/>
            <person name="Tu Z.J."/>
            <person name="Loftus B."/>
            <person name="Xi Z."/>
            <person name="Megy K."/>
            <person name="Grabherr M."/>
            <person name="Ren Q."/>
            <person name="Zdobnov E.M."/>
            <person name="Lobo N.F."/>
            <person name="Campbell K.S."/>
            <person name="Brown S.E."/>
            <person name="Bonaldo M.F."/>
            <person name="Zhu J."/>
            <person name="Sinkins S.P."/>
            <person name="Hogenkamp D.G."/>
            <person name="Amedeo P."/>
            <person name="Arensburger P."/>
            <person name="Atkinson P.W."/>
            <person name="Bidwell S."/>
            <person name="Biedler J."/>
            <person name="Birney E."/>
            <person name="Bruggner R.V."/>
            <person name="Costas J."/>
            <person name="Coy M.R."/>
            <person name="Crabtree J."/>
            <person name="Crawford M."/>
            <person name="Debruyn B."/>
            <person name="Decaprio D."/>
            <person name="Eiglmeier K."/>
            <person name="Eisenstadt E."/>
            <person name="El-Dorry H."/>
            <person name="Gelbart W.M."/>
            <person name="Gomes S.L."/>
            <person name="Hammond M."/>
            <person name="Hannick L.I."/>
            <person name="Hogan J.R."/>
            <person name="Holmes M.H."/>
            <person name="Jaffe D."/>
            <person name="Johnston J.S."/>
            <person name="Kennedy R.C."/>
            <person name="Koo H."/>
            <person name="Kravitz S."/>
            <person name="Kriventseva E.V."/>
            <person name="Kulp D."/>
            <person name="Labutti K."/>
            <person name="Lee E."/>
            <person name="Li S."/>
            <person name="Lovin D.D."/>
            <person name="Mao C."/>
            <person name="Mauceli E."/>
            <person name="Menck C.F."/>
            <person name="Miller J.R."/>
            <person name="Montgomery P."/>
            <person name="Mori A."/>
            <person name="Nascimento A.L."/>
            <person name="Naveira H.F."/>
            <person name="Nusbaum C."/>
            <person name="O'leary S."/>
            <person name="Orvis J."/>
            <person name="Pertea M."/>
            <person name="Quesneville H."/>
            <person name="Reidenbach K.R."/>
            <person name="Rogers Y.H."/>
            <person name="Roth C.W."/>
            <person name="Schneider J.R."/>
            <person name="Schatz M."/>
            <person name="Shumway M."/>
            <person name="Stanke M."/>
            <person name="Stinson E.O."/>
            <person name="Tubio J.M."/>
            <person name="Vanzee J.P."/>
            <person name="Verjovski-Almeida S."/>
            <person name="Werner D."/>
            <person name="White O."/>
            <person name="Wyder S."/>
            <person name="Zeng Q."/>
            <person name="Zhao Q."/>
            <person name="Zhao Y."/>
            <person name="Hill C.A."/>
            <person name="Raikhel A.S."/>
            <person name="Soares M.B."/>
            <person name="Knudson D.L."/>
            <person name="Lee N.H."/>
            <person name="Galagan J."/>
            <person name="Salzberg S.L."/>
            <person name="Paulsen I.T."/>
            <person name="Dimopoulos G."/>
            <person name="Collins F.H."/>
            <person name="Birren B."/>
            <person name="Fraser-Liggett C.M."/>
            <person name="Severson D.W."/>
        </authorList>
    </citation>
    <scope>NUCLEOTIDE SEQUENCE [LARGE SCALE GENOMIC DNA]</scope>
    <source>
        <strain evidence="2">Liverpool</strain>
    </source>
</reference>
<dbReference type="PaxDb" id="7159-AAEL009468-PA"/>
<dbReference type="Proteomes" id="UP000682892">
    <property type="component" value="Chromosome 2"/>
</dbReference>
<evidence type="ECO:0000313" key="3">
    <source>
        <dbReference type="Proteomes" id="UP000682892"/>
    </source>
</evidence>
<evidence type="ECO:0000256" key="1">
    <source>
        <dbReference type="SAM" id="MobiDB-lite"/>
    </source>
</evidence>
<proteinExistence type="predicted"/>
<name>Q16VR3_AEDAE</name>
<dbReference type="HOGENOM" id="CLU_1556537_0_0_1"/>
<feature type="region of interest" description="Disordered" evidence="1">
    <location>
        <begin position="39"/>
        <end position="86"/>
    </location>
</feature>
<reference evidence="2" key="1">
    <citation type="submission" date="2005-10" db="EMBL/GenBank/DDBJ databases">
        <authorList>
            <person name="Loftus B.J."/>
            <person name="Nene V.M."/>
            <person name="Hannick L.I."/>
            <person name="Bidwell S."/>
            <person name="Haas B."/>
            <person name="Amedeo P."/>
            <person name="Orvis J."/>
            <person name="Wortman J.R."/>
            <person name="White O.R."/>
            <person name="Salzberg S."/>
            <person name="Shumway M."/>
            <person name="Koo H."/>
            <person name="Zhao Y."/>
            <person name="Holmes M."/>
            <person name="Miller J."/>
            <person name="Schatz M."/>
            <person name="Pop M."/>
            <person name="Pai G."/>
            <person name="Utterback T."/>
            <person name="Rogers Y.-H."/>
            <person name="Kravitz S."/>
            <person name="Fraser C.M."/>
        </authorList>
    </citation>
    <scope>NUCLEOTIDE SEQUENCE</scope>
    <source>
        <strain evidence="2">Liverpool</strain>
    </source>
</reference>